<gene>
    <name evidence="7" type="primary">NAC031_2</name>
    <name evidence="7" type="ORF">g.127888</name>
</gene>
<name>A0A1D1XG23_9ARAE</name>
<dbReference type="PANTHER" id="PTHR31719:SF134">
    <property type="entry name" value="NAC DOMAIN-CONTAINING PROTEIN 104"/>
    <property type="match status" value="1"/>
</dbReference>
<keyword evidence="4" id="KW-0539">Nucleus</keyword>
<keyword evidence="2" id="KW-0238">DNA-binding</keyword>
<dbReference type="Gene3D" id="2.170.150.80">
    <property type="entry name" value="NAC domain"/>
    <property type="match status" value="1"/>
</dbReference>
<dbReference type="Pfam" id="PF02365">
    <property type="entry name" value="NAM"/>
    <property type="match status" value="1"/>
</dbReference>
<proteinExistence type="predicted"/>
<dbReference type="PANTHER" id="PTHR31719">
    <property type="entry name" value="NAC TRANSCRIPTION FACTOR 56"/>
    <property type="match status" value="1"/>
</dbReference>
<feature type="non-terminal residue" evidence="7">
    <location>
        <position position="1"/>
    </location>
</feature>
<feature type="region of interest" description="Disordered" evidence="5">
    <location>
        <begin position="214"/>
        <end position="237"/>
    </location>
</feature>
<dbReference type="GO" id="GO:0048731">
    <property type="term" value="P:system development"/>
    <property type="evidence" value="ECO:0007669"/>
    <property type="project" value="TreeGrafter"/>
</dbReference>
<evidence type="ECO:0000256" key="2">
    <source>
        <dbReference type="ARBA" id="ARBA00023125"/>
    </source>
</evidence>
<dbReference type="InterPro" id="IPR036093">
    <property type="entry name" value="NAC_dom_sf"/>
</dbReference>
<organism evidence="7">
    <name type="scientific">Anthurium amnicola</name>
    <dbReference type="NCBI Taxonomy" id="1678845"/>
    <lineage>
        <taxon>Eukaryota</taxon>
        <taxon>Viridiplantae</taxon>
        <taxon>Streptophyta</taxon>
        <taxon>Embryophyta</taxon>
        <taxon>Tracheophyta</taxon>
        <taxon>Spermatophyta</taxon>
        <taxon>Magnoliopsida</taxon>
        <taxon>Liliopsida</taxon>
        <taxon>Araceae</taxon>
        <taxon>Pothoideae</taxon>
        <taxon>Potheae</taxon>
        <taxon>Anthurium</taxon>
    </lineage>
</organism>
<dbReference type="SUPFAM" id="SSF101941">
    <property type="entry name" value="NAC domain"/>
    <property type="match status" value="1"/>
</dbReference>
<dbReference type="AlphaFoldDB" id="A0A1D1XG23"/>
<evidence type="ECO:0000313" key="7">
    <source>
        <dbReference type="EMBL" id="JAT41350.1"/>
    </source>
</evidence>
<evidence type="ECO:0000256" key="5">
    <source>
        <dbReference type="SAM" id="MobiDB-lite"/>
    </source>
</evidence>
<dbReference type="GO" id="GO:0006355">
    <property type="term" value="P:regulation of DNA-templated transcription"/>
    <property type="evidence" value="ECO:0007669"/>
    <property type="project" value="InterPro"/>
</dbReference>
<evidence type="ECO:0000256" key="3">
    <source>
        <dbReference type="ARBA" id="ARBA00023163"/>
    </source>
</evidence>
<dbReference type="GO" id="GO:0003677">
    <property type="term" value="F:DNA binding"/>
    <property type="evidence" value="ECO:0007669"/>
    <property type="project" value="UniProtKB-KW"/>
</dbReference>
<accession>A0A1D1XG23</accession>
<feature type="compositionally biased region" description="Low complexity" evidence="5">
    <location>
        <begin position="216"/>
        <end position="225"/>
    </location>
</feature>
<dbReference type="EMBL" id="GDJX01026586">
    <property type="protein sequence ID" value="JAT41350.1"/>
    <property type="molecule type" value="Transcribed_RNA"/>
</dbReference>
<feature type="region of interest" description="Disordered" evidence="5">
    <location>
        <begin position="1"/>
        <end position="22"/>
    </location>
</feature>
<feature type="domain" description="NAC" evidence="6">
    <location>
        <begin position="33"/>
        <end position="194"/>
    </location>
</feature>
<keyword evidence="1" id="KW-0805">Transcription regulation</keyword>
<protein>
    <submittedName>
        <fullName evidence="7">Protein CUP-SHAPED COTYLEDON 3</fullName>
    </submittedName>
</protein>
<dbReference type="InterPro" id="IPR003441">
    <property type="entry name" value="NAC-dom"/>
</dbReference>
<dbReference type="PROSITE" id="PS51005">
    <property type="entry name" value="NAC"/>
    <property type="match status" value="1"/>
</dbReference>
<keyword evidence="3" id="KW-0804">Transcription</keyword>
<evidence type="ECO:0000259" key="6">
    <source>
        <dbReference type="PROSITE" id="PS51005"/>
    </source>
</evidence>
<sequence>QQQQQRQQKKRQRPQEEEEVIRTTVPALYSDRNPSGYWFDPTDQELVVYYLSTKVSGLSGLRYDPSTIIPTVDVYGPSSEPWRLCEQVAFPSALTPTEFFCFTTRNQLHSRGDRCHRTAGIGTWYSSGKEKEIRDGGGVLVGRSSFFSFKVPPRGVTGTVDKKHMVGTHWVMYEYRLESRTQFQKTVICRIRNQKKDEQISKGQWKTPWWEEMCPSNDDNTTTSNVTRKRTMMPSPPCASSCGTGETFLGCPPVVSGGDPSCCSTIQVCTDSQPPGGDSLQDDPFSPHILRRIIHGSHLMS</sequence>
<reference evidence="7" key="1">
    <citation type="submission" date="2015-07" db="EMBL/GenBank/DDBJ databases">
        <title>Transcriptome Assembly of Anthurium amnicola.</title>
        <authorList>
            <person name="Suzuki J."/>
        </authorList>
    </citation>
    <scope>NUCLEOTIDE SEQUENCE</scope>
</reference>
<evidence type="ECO:0000256" key="4">
    <source>
        <dbReference type="ARBA" id="ARBA00023242"/>
    </source>
</evidence>
<evidence type="ECO:0000256" key="1">
    <source>
        <dbReference type="ARBA" id="ARBA00023015"/>
    </source>
</evidence>